<feature type="domain" description="Potassium channel tetramerisation-type BTB" evidence="2">
    <location>
        <begin position="316"/>
        <end position="404"/>
    </location>
</feature>
<dbReference type="PANTHER" id="PTHR31758">
    <property type="entry name" value="BTB/POZ DOMAIN-CONTAINING PROTEIN YLR108C"/>
    <property type="match status" value="1"/>
</dbReference>
<feature type="region of interest" description="Disordered" evidence="1">
    <location>
        <begin position="1"/>
        <end position="26"/>
    </location>
</feature>
<proteinExistence type="predicted"/>
<dbReference type="EMBL" id="LCZI01000246">
    <property type="protein sequence ID" value="KKZ67446.1"/>
    <property type="molecule type" value="Genomic_DNA"/>
</dbReference>
<feature type="compositionally biased region" description="Polar residues" evidence="1">
    <location>
        <begin position="276"/>
        <end position="291"/>
    </location>
</feature>
<organism evidence="3 4">
    <name type="scientific">[Emmonsia] crescens</name>
    <dbReference type="NCBI Taxonomy" id="73230"/>
    <lineage>
        <taxon>Eukaryota</taxon>
        <taxon>Fungi</taxon>
        <taxon>Dikarya</taxon>
        <taxon>Ascomycota</taxon>
        <taxon>Pezizomycotina</taxon>
        <taxon>Eurotiomycetes</taxon>
        <taxon>Eurotiomycetidae</taxon>
        <taxon>Onygenales</taxon>
        <taxon>Ajellomycetaceae</taxon>
        <taxon>Emergomyces</taxon>
    </lineage>
</organism>
<dbReference type="GO" id="GO:0051260">
    <property type="term" value="P:protein homooligomerization"/>
    <property type="evidence" value="ECO:0007669"/>
    <property type="project" value="InterPro"/>
</dbReference>
<name>A0A0G2JBG6_9EURO</name>
<feature type="region of interest" description="Disordered" evidence="1">
    <location>
        <begin position="185"/>
        <end position="306"/>
    </location>
</feature>
<dbReference type="SUPFAM" id="SSF54695">
    <property type="entry name" value="POZ domain"/>
    <property type="match status" value="2"/>
</dbReference>
<feature type="compositionally biased region" description="Polar residues" evidence="1">
    <location>
        <begin position="255"/>
        <end position="265"/>
    </location>
</feature>
<comment type="caution">
    <text evidence="3">The sequence shown here is derived from an EMBL/GenBank/DDBJ whole genome shotgun (WGS) entry which is preliminary data.</text>
</comment>
<feature type="compositionally biased region" description="Polar residues" evidence="1">
    <location>
        <begin position="707"/>
        <end position="720"/>
    </location>
</feature>
<dbReference type="InterPro" id="IPR003131">
    <property type="entry name" value="T1-type_BTB"/>
</dbReference>
<dbReference type="AlphaFoldDB" id="A0A0G2JBG6"/>
<evidence type="ECO:0000313" key="3">
    <source>
        <dbReference type="EMBL" id="KKZ67446.1"/>
    </source>
</evidence>
<reference evidence="4" key="1">
    <citation type="journal article" date="2015" name="PLoS Genet.">
        <title>The dynamic genome and transcriptome of the human fungal pathogen Blastomyces and close relative Emmonsia.</title>
        <authorList>
            <person name="Munoz J.F."/>
            <person name="Gauthier G.M."/>
            <person name="Desjardins C.A."/>
            <person name="Gallo J.E."/>
            <person name="Holder J."/>
            <person name="Sullivan T.D."/>
            <person name="Marty A.J."/>
            <person name="Carmen J.C."/>
            <person name="Chen Z."/>
            <person name="Ding L."/>
            <person name="Gujja S."/>
            <person name="Magrini V."/>
            <person name="Misas E."/>
            <person name="Mitreva M."/>
            <person name="Priest M."/>
            <person name="Saif S."/>
            <person name="Whiston E.A."/>
            <person name="Young S."/>
            <person name="Zeng Q."/>
            <person name="Goldman W.E."/>
            <person name="Mardis E.R."/>
            <person name="Taylor J.W."/>
            <person name="McEwen J.G."/>
            <person name="Clay O.K."/>
            <person name="Klein B.S."/>
            <person name="Cuomo C.A."/>
        </authorList>
    </citation>
    <scope>NUCLEOTIDE SEQUENCE [LARGE SCALE GENOMIC DNA]</scope>
    <source>
        <strain evidence="4">UAMH 3008</strain>
    </source>
</reference>
<dbReference type="Gene3D" id="3.30.710.10">
    <property type="entry name" value="Potassium Channel Kv1.1, Chain A"/>
    <property type="match status" value="2"/>
</dbReference>
<protein>
    <recommendedName>
        <fullName evidence="2">Potassium channel tetramerisation-type BTB domain-containing protein</fullName>
    </recommendedName>
</protein>
<dbReference type="PANTHER" id="PTHR31758:SF2">
    <property type="entry name" value="BTB_POZ DOMAIN-CONTAINING PROTEIN YLR108C"/>
    <property type="match status" value="1"/>
</dbReference>
<sequence length="831" mass="91032">MSASPKNDPLKVPYHPAQPQETDEDTLRLNSSLASTPYRLTPAIARHPFVESCDSVLEASVGTSPVTQSAGPVNERVADRGLISDGEDAPLGLNSQSPSNFLDISFVGASEDTPDWNASYASFLNLDHVYEHQGQLVNEQRELVRSLDEPSQATRAPEAISPTPPRPAAVRTATLPFQEHFTTSHTRSVPGLVPTITTSPPRVAKRKSDSRHTLPTGRTARPKFAAHNSEQSVHKSANTVASDKDQRPIIDRMSASANSQPHSGSRSGGGVDHNSRANTPNSTPKPSTSVPGVSKQPDSSERGKTCILPPEKVFPIQIGSELFRLSGSSISSDAPSYFSHFFEEQLRHNEDGAAVRTLYIDRDPANFRDILRHLQGYYVRPRDGSHLVKLFADAQFYSLPRLISQLFESEIFIQIGDRHFQIPRDIFSSPGDSPNFFSLAFAIFFTTPGEVFDRPNLLRPPAITPPVVINRSADVFAELLHMLKGYPIHIKNEEHRAELLRDCRYFHLRGLEQKLIPHAISYNLLRQKSEIVIRLEDIRQSGVQFVSDVSPSDRSAAGGWVHYSRPFADDTSHELIVEIGDENTFIDLNSMRADFFGLAKARVSSLFQVIANKMNLPTIAPLGLLMKSGGFSKQPPSPGHTPLSEDQVKIRIDSGADIVLDGEPYVTDWSGLKGTVCTTPGDTGVVPGTPGSNNYGRNQHLHPTHVTGKNQLSSSNTNADISKHPSAASENAAQSLSVVGSLSRCNSPSPLPFSKPDAPRSQNSQGTAKRKRLDSLNDHGDWVVQKGQWKIRVQANAHENANGRMEIVFVAVKLHVLSGQRARNASRGFLS</sequence>
<evidence type="ECO:0000256" key="1">
    <source>
        <dbReference type="SAM" id="MobiDB-lite"/>
    </source>
</evidence>
<accession>A0A0G2JBG6</accession>
<dbReference type="Pfam" id="PF02214">
    <property type="entry name" value="BTB_2"/>
    <property type="match status" value="1"/>
</dbReference>
<gene>
    <name evidence="3" type="ORF">EMCG_06897</name>
</gene>
<feature type="compositionally biased region" description="Low complexity" evidence="1">
    <location>
        <begin position="678"/>
        <end position="691"/>
    </location>
</feature>
<feature type="region of interest" description="Disordered" evidence="1">
    <location>
        <begin position="678"/>
        <end position="778"/>
    </location>
</feature>
<feature type="compositionally biased region" description="Polar residues" evidence="1">
    <location>
        <begin position="728"/>
        <end position="748"/>
    </location>
</feature>
<evidence type="ECO:0000259" key="2">
    <source>
        <dbReference type="Pfam" id="PF02214"/>
    </source>
</evidence>
<evidence type="ECO:0000313" key="4">
    <source>
        <dbReference type="Proteomes" id="UP000034164"/>
    </source>
</evidence>
<dbReference type="OrthoDB" id="2414723at2759"/>
<dbReference type="Proteomes" id="UP000034164">
    <property type="component" value="Unassembled WGS sequence"/>
</dbReference>
<dbReference type="InterPro" id="IPR011333">
    <property type="entry name" value="SKP1/BTB/POZ_sf"/>
</dbReference>
<feature type="compositionally biased region" description="Polar residues" evidence="1">
    <location>
        <begin position="228"/>
        <end position="241"/>
    </location>
</feature>
<dbReference type="CDD" id="cd18316">
    <property type="entry name" value="BTB_POZ_KCTD-like"/>
    <property type="match status" value="1"/>
</dbReference>
<dbReference type="VEuPathDB" id="FungiDB:EMCG_06897"/>